<feature type="transmembrane region" description="Helical" evidence="2">
    <location>
        <begin position="30"/>
        <end position="50"/>
    </location>
</feature>
<sequence>MTDNLRALDTPPQHPRPPEGRHRVQMDLTINIPTIITLVTMMAGVVTFGVKTYNDLAAADANQQRDISMLRVDVDRVSAAQADTAKEVRVATETLRKENREDFREVRSTLEDINRRLSPSSPATLRGWTK</sequence>
<accession>A0AAQ1KKN6</accession>
<gene>
    <name evidence="3" type="ORF">SAMN05216577_12851</name>
</gene>
<name>A0AAQ1KKN6_9PSED</name>
<feature type="region of interest" description="Disordered" evidence="1">
    <location>
        <begin position="1"/>
        <end position="21"/>
    </location>
</feature>
<dbReference type="EMBL" id="FOLS01000028">
    <property type="protein sequence ID" value="SFD52800.1"/>
    <property type="molecule type" value="Genomic_DNA"/>
</dbReference>
<evidence type="ECO:0000313" key="4">
    <source>
        <dbReference type="Proteomes" id="UP000183385"/>
    </source>
</evidence>
<dbReference type="AlphaFoldDB" id="A0AAQ1KKN6"/>
<keyword evidence="2" id="KW-0472">Membrane</keyword>
<comment type="caution">
    <text evidence="3">The sequence shown here is derived from an EMBL/GenBank/DDBJ whole genome shotgun (WGS) entry which is preliminary data.</text>
</comment>
<dbReference type="RefSeq" id="WP_074983581.1">
    <property type="nucleotide sequence ID" value="NZ_FOLS01000028.1"/>
</dbReference>
<keyword evidence="2" id="KW-0812">Transmembrane</keyword>
<evidence type="ECO:0000313" key="3">
    <source>
        <dbReference type="EMBL" id="SFD52800.1"/>
    </source>
</evidence>
<evidence type="ECO:0000256" key="1">
    <source>
        <dbReference type="SAM" id="MobiDB-lite"/>
    </source>
</evidence>
<proteinExistence type="predicted"/>
<reference evidence="3 4" key="1">
    <citation type="submission" date="2016-10" db="EMBL/GenBank/DDBJ databases">
        <authorList>
            <person name="Varghese N."/>
            <person name="Submissions S."/>
        </authorList>
    </citation>
    <scope>NUCLEOTIDE SEQUENCE [LARGE SCALE GENOMIC DNA]</scope>
    <source>
        <strain evidence="3 4">LMG 18378</strain>
    </source>
</reference>
<organism evidence="3 4">
    <name type="scientific">Pseudomonas citronellolis</name>
    <dbReference type="NCBI Taxonomy" id="53408"/>
    <lineage>
        <taxon>Bacteria</taxon>
        <taxon>Pseudomonadati</taxon>
        <taxon>Pseudomonadota</taxon>
        <taxon>Gammaproteobacteria</taxon>
        <taxon>Pseudomonadales</taxon>
        <taxon>Pseudomonadaceae</taxon>
        <taxon>Pseudomonas</taxon>
    </lineage>
</organism>
<keyword evidence="4" id="KW-1185">Reference proteome</keyword>
<keyword evidence="2" id="KW-1133">Transmembrane helix</keyword>
<dbReference type="Proteomes" id="UP000183385">
    <property type="component" value="Unassembled WGS sequence"/>
</dbReference>
<evidence type="ECO:0000256" key="2">
    <source>
        <dbReference type="SAM" id="Phobius"/>
    </source>
</evidence>
<protein>
    <submittedName>
        <fullName evidence="3">Uncharacterized protein</fullName>
    </submittedName>
</protein>